<dbReference type="Gene3D" id="3.10.20.80">
    <property type="entry name" value="Translation initiation factor 3 (IF-3), N-terminal domain"/>
    <property type="match status" value="1"/>
</dbReference>
<comment type="subunit">
    <text evidence="4 6">Monomer.</text>
</comment>
<keyword evidence="2 4" id="KW-0396">Initiation factor</keyword>
<dbReference type="GO" id="GO:0016020">
    <property type="term" value="C:membrane"/>
    <property type="evidence" value="ECO:0007669"/>
    <property type="project" value="TreeGrafter"/>
</dbReference>
<dbReference type="SUPFAM" id="SSF55200">
    <property type="entry name" value="Translation initiation factor IF3, C-terminal domain"/>
    <property type="match status" value="1"/>
</dbReference>
<keyword evidence="10" id="KW-1185">Reference proteome</keyword>
<comment type="function">
    <text evidence="4 6">IF-3 binds to the 30S ribosomal subunit and shifts the equilibrium between 70S ribosomes and their 50S and 30S subunits in favor of the free subunits, thus enhancing the availability of 30S subunits on which protein synthesis initiation begins.</text>
</comment>
<dbReference type="AlphaFoldDB" id="A0A9W6FSK8"/>
<dbReference type="GO" id="GO:0032790">
    <property type="term" value="P:ribosome disassembly"/>
    <property type="evidence" value="ECO:0007669"/>
    <property type="project" value="TreeGrafter"/>
</dbReference>
<comment type="subcellular location">
    <subcellularLocation>
        <location evidence="4 6">Cytoplasm</location>
    </subcellularLocation>
</comment>
<keyword evidence="4" id="KW-0963">Cytoplasm</keyword>
<dbReference type="Gene3D" id="3.30.110.10">
    <property type="entry name" value="Translation initiation factor 3 (IF-3), C-terminal domain"/>
    <property type="match status" value="1"/>
</dbReference>
<dbReference type="GO" id="GO:0043022">
    <property type="term" value="F:ribosome binding"/>
    <property type="evidence" value="ECO:0007669"/>
    <property type="project" value="UniProtKB-ARBA"/>
</dbReference>
<dbReference type="HAMAP" id="MF_00080">
    <property type="entry name" value="IF_3"/>
    <property type="match status" value="1"/>
</dbReference>
<dbReference type="InterPro" id="IPR019813">
    <property type="entry name" value="Translation_initiation_fac3_CS"/>
</dbReference>
<dbReference type="PANTHER" id="PTHR10938:SF0">
    <property type="entry name" value="TRANSLATION INITIATION FACTOR IF-3, MITOCHONDRIAL"/>
    <property type="match status" value="1"/>
</dbReference>
<dbReference type="FunFam" id="3.10.20.80:FF:000001">
    <property type="entry name" value="Translation initiation factor IF-3"/>
    <property type="match status" value="1"/>
</dbReference>
<evidence type="ECO:0000256" key="4">
    <source>
        <dbReference type="HAMAP-Rule" id="MF_00080"/>
    </source>
</evidence>
<evidence type="ECO:0000256" key="6">
    <source>
        <dbReference type="RuleBase" id="RU000646"/>
    </source>
</evidence>
<comment type="similarity">
    <text evidence="1 4 6">Belongs to the IF-3 family.</text>
</comment>
<protein>
    <recommendedName>
        <fullName evidence="4 5">Translation initiation factor IF-3</fullName>
    </recommendedName>
</protein>
<dbReference type="InterPro" id="IPR019815">
    <property type="entry name" value="Translation_initiation_fac_3_C"/>
</dbReference>
<feature type="domain" description="Translation initiation factor 3 N-terminal" evidence="8">
    <location>
        <begin position="38"/>
        <end position="107"/>
    </location>
</feature>
<sequence length="200" mass="22983">MPRSHEGSRGFEYHLAFNGIEIISIRKEDFVLEKQANVNERIRSPEVRVIGHDGQQLGVLPIKKALELAFQDELDLVEVAPNADPPVCKIMDYGKFKYQQSKRTQEAKKKQTVIQVKEVKIRPKTDTHDLEVKIRHIKRFLGQKDKAKVAIVFRGREIAYTEQGTKILERVIEELKDEAIVEQAPKMEGRNMVMILAPKA</sequence>
<evidence type="ECO:0000313" key="9">
    <source>
        <dbReference type="EMBL" id="GLI34144.1"/>
    </source>
</evidence>
<dbReference type="GO" id="GO:0003743">
    <property type="term" value="F:translation initiation factor activity"/>
    <property type="evidence" value="ECO:0007669"/>
    <property type="project" value="UniProtKB-UniRule"/>
</dbReference>
<dbReference type="FunFam" id="3.30.110.10:FF:000001">
    <property type="entry name" value="Translation initiation factor IF-3"/>
    <property type="match status" value="1"/>
</dbReference>
<dbReference type="Pfam" id="PF00707">
    <property type="entry name" value="IF3_C"/>
    <property type="match status" value="1"/>
</dbReference>
<dbReference type="InterPro" id="IPR036787">
    <property type="entry name" value="T_IF-3_N_sf"/>
</dbReference>
<dbReference type="GO" id="GO:0005829">
    <property type="term" value="C:cytosol"/>
    <property type="evidence" value="ECO:0007669"/>
    <property type="project" value="TreeGrafter"/>
</dbReference>
<keyword evidence="3 4" id="KW-0648">Protein biosynthesis</keyword>
<dbReference type="InterPro" id="IPR036788">
    <property type="entry name" value="T_IF-3_C_sf"/>
</dbReference>
<organism evidence="9 10">
    <name type="scientific">Desulforhabdus amnigena</name>
    <dbReference type="NCBI Taxonomy" id="40218"/>
    <lineage>
        <taxon>Bacteria</taxon>
        <taxon>Pseudomonadati</taxon>
        <taxon>Thermodesulfobacteriota</taxon>
        <taxon>Syntrophobacteria</taxon>
        <taxon>Syntrophobacterales</taxon>
        <taxon>Syntrophobacteraceae</taxon>
        <taxon>Desulforhabdus</taxon>
    </lineage>
</organism>
<evidence type="ECO:0000259" key="8">
    <source>
        <dbReference type="Pfam" id="PF05198"/>
    </source>
</evidence>
<reference evidence="9" key="1">
    <citation type="submission" date="2022-12" db="EMBL/GenBank/DDBJ databases">
        <title>Reference genome sequencing for broad-spectrum identification of bacterial and archaeal isolates by mass spectrometry.</title>
        <authorList>
            <person name="Sekiguchi Y."/>
            <person name="Tourlousse D.M."/>
        </authorList>
    </citation>
    <scope>NUCLEOTIDE SEQUENCE</scope>
    <source>
        <strain evidence="9">ASRB1</strain>
    </source>
</reference>
<evidence type="ECO:0000256" key="5">
    <source>
        <dbReference type="NCBIfam" id="TIGR00168"/>
    </source>
</evidence>
<evidence type="ECO:0000256" key="1">
    <source>
        <dbReference type="ARBA" id="ARBA00005439"/>
    </source>
</evidence>
<proteinExistence type="inferred from homology"/>
<dbReference type="PROSITE" id="PS00938">
    <property type="entry name" value="IF3"/>
    <property type="match status" value="1"/>
</dbReference>
<dbReference type="InterPro" id="IPR001288">
    <property type="entry name" value="Translation_initiation_fac_3"/>
</dbReference>
<accession>A0A9W6FSK8</accession>
<dbReference type="EMBL" id="BSDR01000001">
    <property type="protein sequence ID" value="GLI34144.1"/>
    <property type="molecule type" value="Genomic_DNA"/>
</dbReference>
<evidence type="ECO:0000256" key="2">
    <source>
        <dbReference type="ARBA" id="ARBA00022540"/>
    </source>
</evidence>
<comment type="caution">
    <text evidence="9">The sequence shown here is derived from an EMBL/GenBank/DDBJ whole genome shotgun (WGS) entry which is preliminary data.</text>
</comment>
<evidence type="ECO:0000313" key="10">
    <source>
        <dbReference type="Proteomes" id="UP001144372"/>
    </source>
</evidence>
<evidence type="ECO:0000256" key="3">
    <source>
        <dbReference type="ARBA" id="ARBA00022917"/>
    </source>
</evidence>
<dbReference type="RefSeq" id="WP_281793406.1">
    <property type="nucleotide sequence ID" value="NZ_BSDR01000001.1"/>
</dbReference>
<evidence type="ECO:0000259" key="7">
    <source>
        <dbReference type="Pfam" id="PF00707"/>
    </source>
</evidence>
<name>A0A9W6FSK8_9BACT</name>
<gene>
    <name evidence="4 9" type="primary">infC</name>
    <name evidence="9" type="ORF">DAMNIGENAA_15770</name>
</gene>
<dbReference type="PANTHER" id="PTHR10938">
    <property type="entry name" value="TRANSLATION INITIATION FACTOR IF-3"/>
    <property type="match status" value="1"/>
</dbReference>
<dbReference type="NCBIfam" id="TIGR00168">
    <property type="entry name" value="infC"/>
    <property type="match status" value="1"/>
</dbReference>
<dbReference type="InterPro" id="IPR019814">
    <property type="entry name" value="Translation_initiation_fac_3_N"/>
</dbReference>
<dbReference type="Proteomes" id="UP001144372">
    <property type="component" value="Unassembled WGS sequence"/>
</dbReference>
<dbReference type="Pfam" id="PF05198">
    <property type="entry name" value="IF3_N"/>
    <property type="match status" value="1"/>
</dbReference>
<dbReference type="SUPFAM" id="SSF54364">
    <property type="entry name" value="Translation initiation factor IF3, N-terminal domain"/>
    <property type="match status" value="1"/>
</dbReference>
<feature type="domain" description="Translation initiation factor 3 C-terminal" evidence="7">
    <location>
        <begin position="114"/>
        <end position="199"/>
    </location>
</feature>